<protein>
    <recommendedName>
        <fullName evidence="2">YcxB-like C-terminal domain-containing protein</fullName>
    </recommendedName>
</protein>
<comment type="caution">
    <text evidence="4">The sequence shown here is derived from an EMBL/GenBank/DDBJ whole genome shotgun (WGS) entry which is preliminary data.</text>
</comment>
<accession>A0A7W6AMB3</accession>
<sequence>MSEAPPAVVRLTVSDALNAARLHHRYAMATRSTILLVAVLAMGAALATYAAVAPSRDAAWIAAIAVLVMAAYLYGLFLFVRWVVLPWTVRRQFREQRSLKEELHVRWSERSYEVVGETMRSDLPWGDYVKWQENGELILLYISSRAYQILPKRILTAQQVAELRSHLQQAGVKRQRAFFG</sequence>
<dbReference type="Proteomes" id="UP000517759">
    <property type="component" value="Unassembled WGS sequence"/>
</dbReference>
<evidence type="ECO:0000313" key="4">
    <source>
        <dbReference type="EMBL" id="MBB3903839.1"/>
    </source>
</evidence>
<proteinExistence type="predicted"/>
<dbReference type="EMBL" id="BSPG01000015">
    <property type="protein sequence ID" value="GLS44788.1"/>
    <property type="molecule type" value="Genomic_DNA"/>
</dbReference>
<evidence type="ECO:0000313" key="6">
    <source>
        <dbReference type="Proteomes" id="UP001156881"/>
    </source>
</evidence>
<dbReference type="AlphaFoldDB" id="A0A7W6AMB3"/>
<dbReference type="InterPro" id="IPR025588">
    <property type="entry name" value="YcxB-like_C"/>
</dbReference>
<name>A0A7W6AMB3_9HYPH</name>
<feature type="transmembrane region" description="Helical" evidence="1">
    <location>
        <begin position="33"/>
        <end position="52"/>
    </location>
</feature>
<feature type="domain" description="YcxB-like C-terminal" evidence="2">
    <location>
        <begin position="107"/>
        <end position="167"/>
    </location>
</feature>
<dbReference type="Proteomes" id="UP001156881">
    <property type="component" value="Unassembled WGS sequence"/>
</dbReference>
<keyword evidence="1" id="KW-0472">Membrane</keyword>
<keyword evidence="1" id="KW-1133">Transmembrane helix</keyword>
<keyword evidence="1" id="KW-0812">Transmembrane</keyword>
<dbReference type="RefSeq" id="WP_183507157.1">
    <property type="nucleotide sequence ID" value="NZ_BSPG01000015.1"/>
</dbReference>
<evidence type="ECO:0000259" key="2">
    <source>
        <dbReference type="Pfam" id="PF14317"/>
    </source>
</evidence>
<gene>
    <name evidence="3" type="ORF">GCM10007884_27770</name>
    <name evidence="4" type="ORF">GGR33_003353</name>
</gene>
<evidence type="ECO:0000256" key="1">
    <source>
        <dbReference type="SAM" id="Phobius"/>
    </source>
</evidence>
<keyword evidence="6" id="KW-1185">Reference proteome</keyword>
<reference evidence="4 5" key="3">
    <citation type="submission" date="2020-08" db="EMBL/GenBank/DDBJ databases">
        <title>Genomic Encyclopedia of Type Strains, Phase IV (KMG-IV): sequencing the most valuable type-strain genomes for metagenomic binning, comparative biology and taxonomic classification.</title>
        <authorList>
            <person name="Goeker M."/>
        </authorList>
    </citation>
    <scope>NUCLEOTIDE SEQUENCE [LARGE SCALE GENOMIC DNA]</scope>
    <source>
        <strain evidence="4 5">DSM 24105</strain>
    </source>
</reference>
<dbReference type="EMBL" id="JACIDN010000006">
    <property type="protein sequence ID" value="MBB3903839.1"/>
    <property type="molecule type" value="Genomic_DNA"/>
</dbReference>
<reference evidence="3" key="4">
    <citation type="submission" date="2023-01" db="EMBL/GenBank/DDBJ databases">
        <title>Draft genome sequence of Methylobacterium brachythecii strain NBRC 107710.</title>
        <authorList>
            <person name="Sun Q."/>
            <person name="Mori K."/>
        </authorList>
    </citation>
    <scope>NUCLEOTIDE SEQUENCE</scope>
    <source>
        <strain evidence="3">NBRC 107710</strain>
    </source>
</reference>
<reference evidence="3" key="1">
    <citation type="journal article" date="2014" name="Int. J. Syst. Evol. Microbiol.">
        <title>Complete genome of a new Firmicutes species belonging to the dominant human colonic microbiota ('Ruminococcus bicirculans') reveals two chromosomes and a selective capacity to utilize plant glucans.</title>
        <authorList>
            <consortium name="NISC Comparative Sequencing Program"/>
            <person name="Wegmann U."/>
            <person name="Louis P."/>
            <person name="Goesmann A."/>
            <person name="Henrissat B."/>
            <person name="Duncan S.H."/>
            <person name="Flint H.J."/>
        </authorList>
    </citation>
    <scope>NUCLEOTIDE SEQUENCE</scope>
    <source>
        <strain evidence="3">NBRC 107710</strain>
    </source>
</reference>
<evidence type="ECO:0000313" key="3">
    <source>
        <dbReference type="EMBL" id="GLS44788.1"/>
    </source>
</evidence>
<reference evidence="6" key="2">
    <citation type="journal article" date="2019" name="Int. J. Syst. Evol. Microbiol.">
        <title>The Global Catalogue of Microorganisms (GCM) 10K type strain sequencing project: providing services to taxonomists for standard genome sequencing and annotation.</title>
        <authorList>
            <consortium name="The Broad Institute Genomics Platform"/>
            <consortium name="The Broad Institute Genome Sequencing Center for Infectious Disease"/>
            <person name="Wu L."/>
            <person name="Ma J."/>
        </authorList>
    </citation>
    <scope>NUCLEOTIDE SEQUENCE [LARGE SCALE GENOMIC DNA]</scope>
    <source>
        <strain evidence="6">NBRC 107710</strain>
    </source>
</reference>
<organism evidence="4 5">
    <name type="scientific">Methylobacterium brachythecii</name>
    <dbReference type="NCBI Taxonomy" id="1176177"/>
    <lineage>
        <taxon>Bacteria</taxon>
        <taxon>Pseudomonadati</taxon>
        <taxon>Pseudomonadota</taxon>
        <taxon>Alphaproteobacteria</taxon>
        <taxon>Hyphomicrobiales</taxon>
        <taxon>Methylobacteriaceae</taxon>
        <taxon>Methylobacterium</taxon>
    </lineage>
</organism>
<evidence type="ECO:0000313" key="5">
    <source>
        <dbReference type="Proteomes" id="UP000517759"/>
    </source>
</evidence>
<feature type="transmembrane region" description="Helical" evidence="1">
    <location>
        <begin position="58"/>
        <end position="84"/>
    </location>
</feature>
<dbReference type="Pfam" id="PF14317">
    <property type="entry name" value="YcxB"/>
    <property type="match status" value="1"/>
</dbReference>